<evidence type="ECO:0000313" key="1">
    <source>
        <dbReference type="EMBL" id="KAK9198335.1"/>
    </source>
</evidence>
<name>A0AAP0QKT5_9ROSI</name>
<dbReference type="Proteomes" id="UP001428341">
    <property type="component" value="Unassembled WGS sequence"/>
</dbReference>
<dbReference type="AlphaFoldDB" id="A0AAP0QKT5"/>
<proteinExistence type="predicted"/>
<reference evidence="1 2" key="1">
    <citation type="submission" date="2024-05" db="EMBL/GenBank/DDBJ databases">
        <title>Haplotype-resolved chromosome-level genome assembly of Huyou (Citrus changshanensis).</title>
        <authorList>
            <person name="Miao C."/>
            <person name="Chen W."/>
            <person name="Wu Y."/>
            <person name="Wang L."/>
            <person name="Zhao S."/>
            <person name="Grierson D."/>
            <person name="Xu C."/>
            <person name="Chen K."/>
        </authorList>
    </citation>
    <scope>NUCLEOTIDE SEQUENCE [LARGE SCALE GENOMIC DNA]</scope>
    <source>
        <strain evidence="1">01-14</strain>
        <tissue evidence="1">Leaf</tissue>
    </source>
</reference>
<evidence type="ECO:0000313" key="2">
    <source>
        <dbReference type="Proteomes" id="UP001428341"/>
    </source>
</evidence>
<protein>
    <submittedName>
        <fullName evidence="1">Uncharacterized protein</fullName>
    </submittedName>
</protein>
<gene>
    <name evidence="1" type="ORF">WN944_013519</name>
</gene>
<keyword evidence="2" id="KW-1185">Reference proteome</keyword>
<dbReference type="EMBL" id="JBCGBO010000005">
    <property type="protein sequence ID" value="KAK9198335.1"/>
    <property type="molecule type" value="Genomic_DNA"/>
</dbReference>
<organism evidence="1 2">
    <name type="scientific">Citrus x changshan-huyou</name>
    <dbReference type="NCBI Taxonomy" id="2935761"/>
    <lineage>
        <taxon>Eukaryota</taxon>
        <taxon>Viridiplantae</taxon>
        <taxon>Streptophyta</taxon>
        <taxon>Embryophyta</taxon>
        <taxon>Tracheophyta</taxon>
        <taxon>Spermatophyta</taxon>
        <taxon>Magnoliopsida</taxon>
        <taxon>eudicotyledons</taxon>
        <taxon>Gunneridae</taxon>
        <taxon>Pentapetalae</taxon>
        <taxon>rosids</taxon>
        <taxon>malvids</taxon>
        <taxon>Sapindales</taxon>
        <taxon>Rutaceae</taxon>
        <taxon>Aurantioideae</taxon>
        <taxon>Citrus</taxon>
    </lineage>
</organism>
<accession>A0AAP0QKT5</accession>
<comment type="caution">
    <text evidence="1">The sequence shown here is derived from an EMBL/GenBank/DDBJ whole genome shotgun (WGS) entry which is preliminary data.</text>
</comment>
<sequence>MMPKLFAQIESAPGMLNVENLVIQTASATAGAATKSDEANKNGTGLVRGKGYEKLAFFDLNLEPPKEDDDA</sequence>